<evidence type="ECO:0000313" key="2">
    <source>
        <dbReference type="Proteomes" id="UP001352852"/>
    </source>
</evidence>
<evidence type="ECO:0008006" key="3">
    <source>
        <dbReference type="Google" id="ProtNLM"/>
    </source>
</evidence>
<name>A0ABU7DV32_9TELE</name>
<sequence>MPSPISSRCLLLILSHYLHIHPYHLRRLSTTVFDWVPQGETQFFAHVQFAKNHLGEKSTDIEINQYSIVC</sequence>
<organism evidence="1 2">
    <name type="scientific">Characodon lateralis</name>
    <dbReference type="NCBI Taxonomy" id="208331"/>
    <lineage>
        <taxon>Eukaryota</taxon>
        <taxon>Metazoa</taxon>
        <taxon>Chordata</taxon>
        <taxon>Craniata</taxon>
        <taxon>Vertebrata</taxon>
        <taxon>Euteleostomi</taxon>
        <taxon>Actinopterygii</taxon>
        <taxon>Neopterygii</taxon>
        <taxon>Teleostei</taxon>
        <taxon>Neoteleostei</taxon>
        <taxon>Acanthomorphata</taxon>
        <taxon>Ovalentaria</taxon>
        <taxon>Atherinomorphae</taxon>
        <taxon>Cyprinodontiformes</taxon>
        <taxon>Goodeidae</taxon>
        <taxon>Characodon</taxon>
    </lineage>
</organism>
<evidence type="ECO:0000313" key="1">
    <source>
        <dbReference type="EMBL" id="MED6278869.1"/>
    </source>
</evidence>
<gene>
    <name evidence="1" type="ORF">CHARACLAT_028445</name>
</gene>
<dbReference type="Proteomes" id="UP001352852">
    <property type="component" value="Unassembled WGS sequence"/>
</dbReference>
<protein>
    <recommendedName>
        <fullName evidence="3">Secreted protein</fullName>
    </recommendedName>
</protein>
<dbReference type="EMBL" id="JAHUTJ010036579">
    <property type="protein sequence ID" value="MED6278869.1"/>
    <property type="molecule type" value="Genomic_DNA"/>
</dbReference>
<keyword evidence="2" id="KW-1185">Reference proteome</keyword>
<comment type="caution">
    <text evidence="1">The sequence shown here is derived from an EMBL/GenBank/DDBJ whole genome shotgun (WGS) entry which is preliminary data.</text>
</comment>
<reference evidence="1 2" key="1">
    <citation type="submission" date="2021-06" db="EMBL/GenBank/DDBJ databases">
        <authorList>
            <person name="Palmer J.M."/>
        </authorList>
    </citation>
    <scope>NUCLEOTIDE SEQUENCE [LARGE SCALE GENOMIC DNA]</scope>
    <source>
        <strain evidence="1 2">CL_MEX2019</strain>
        <tissue evidence="1">Muscle</tissue>
    </source>
</reference>
<proteinExistence type="predicted"/>
<accession>A0ABU7DV32</accession>